<dbReference type="EMBL" id="QPIX01000015">
    <property type="protein sequence ID" value="RCW20201.1"/>
    <property type="molecule type" value="Genomic_DNA"/>
</dbReference>
<organism evidence="1 2">
    <name type="scientific">Ciceribacter lividus</name>
    <dbReference type="NCBI Taxonomy" id="1197950"/>
    <lineage>
        <taxon>Bacteria</taxon>
        <taxon>Pseudomonadati</taxon>
        <taxon>Pseudomonadota</taxon>
        <taxon>Alphaproteobacteria</taxon>
        <taxon>Hyphomicrobiales</taxon>
        <taxon>Rhizobiaceae</taxon>
        <taxon>Ciceribacter</taxon>
    </lineage>
</organism>
<sequence>MNEPLKALIEAARKAPQTKRDLEVQRRSFAYGNTHFENSRITREMVDKIADEMPFSGDLSVGAPRTDE</sequence>
<reference evidence="1 2" key="1">
    <citation type="submission" date="2018-07" db="EMBL/GenBank/DDBJ databases">
        <title>Genomic Encyclopedia of Type Strains, Phase IV (KMG-IV): sequencing the most valuable type-strain genomes for metagenomic binning, comparative biology and taxonomic classification.</title>
        <authorList>
            <person name="Goeker M."/>
        </authorList>
    </citation>
    <scope>NUCLEOTIDE SEQUENCE [LARGE SCALE GENOMIC DNA]</scope>
    <source>
        <strain evidence="1 2">DSM 25528</strain>
    </source>
</reference>
<keyword evidence="2" id="KW-1185">Reference proteome</keyword>
<protein>
    <submittedName>
        <fullName evidence="1">Uncharacterized protein</fullName>
    </submittedName>
</protein>
<evidence type="ECO:0000313" key="1">
    <source>
        <dbReference type="EMBL" id="RCW20201.1"/>
    </source>
</evidence>
<accession>A0A6I7HH66</accession>
<gene>
    <name evidence="1" type="ORF">DFR48_11564</name>
</gene>
<evidence type="ECO:0000313" key="2">
    <source>
        <dbReference type="Proteomes" id="UP000252582"/>
    </source>
</evidence>
<proteinExistence type="predicted"/>
<name>A0A6I7HH66_9HYPH</name>
<dbReference type="RefSeq" id="WP_114365050.1">
    <property type="nucleotide sequence ID" value="NZ_QPIX01000015.1"/>
</dbReference>
<comment type="caution">
    <text evidence="1">The sequence shown here is derived from an EMBL/GenBank/DDBJ whole genome shotgun (WGS) entry which is preliminary data.</text>
</comment>
<dbReference type="AlphaFoldDB" id="A0A6I7HH66"/>
<dbReference type="Proteomes" id="UP000252582">
    <property type="component" value="Unassembled WGS sequence"/>
</dbReference>